<dbReference type="EMBL" id="CP159373">
    <property type="protein sequence ID" value="XCN73235.1"/>
    <property type="molecule type" value="Genomic_DNA"/>
</dbReference>
<organism evidence="1">
    <name type="scientific">Candidatus Electrothrix aestuarii</name>
    <dbReference type="NCBI Taxonomy" id="3062594"/>
    <lineage>
        <taxon>Bacteria</taxon>
        <taxon>Pseudomonadati</taxon>
        <taxon>Thermodesulfobacteriota</taxon>
        <taxon>Desulfobulbia</taxon>
        <taxon>Desulfobulbales</taxon>
        <taxon>Desulfobulbaceae</taxon>
        <taxon>Candidatus Electrothrix</taxon>
    </lineage>
</organism>
<proteinExistence type="predicted"/>
<accession>A0AAU8LUP5</accession>
<gene>
    <name evidence="1" type="ORF">Q3M24_00270</name>
</gene>
<sequence>MKALRTLKQVQNGQVHLHLPKQFWGQQVEIIVLSGAQQEGREEAKVSLRGCLRQYANPSLAAQEEGGR</sequence>
<name>A0AAU8LUP5_9BACT</name>
<reference evidence="1" key="2">
    <citation type="submission" date="2024-06" db="EMBL/GenBank/DDBJ databases">
        <authorList>
            <person name="Plum-Jensen L.E."/>
            <person name="Schramm A."/>
            <person name="Marshall I.P.G."/>
        </authorList>
    </citation>
    <scope>NUCLEOTIDE SEQUENCE</scope>
    <source>
        <strain evidence="1">Rat1</strain>
    </source>
</reference>
<protein>
    <submittedName>
        <fullName evidence="1">Uncharacterized protein</fullName>
    </submittedName>
</protein>
<reference evidence="1" key="1">
    <citation type="journal article" date="2024" name="Syst. Appl. Microbiol.">
        <title>First single-strain enrichments of Electrothrix cable bacteria, description of E. aestuarii sp. nov. and E. rattekaaiensis sp. nov., and proposal of a cable bacteria taxonomy following the rules of the SeqCode.</title>
        <authorList>
            <person name="Plum-Jensen L.E."/>
            <person name="Schramm A."/>
            <person name="Marshall I.P.G."/>
        </authorList>
    </citation>
    <scope>NUCLEOTIDE SEQUENCE</scope>
    <source>
        <strain evidence="1">Rat1</strain>
    </source>
</reference>
<dbReference type="AlphaFoldDB" id="A0AAU8LUP5"/>
<evidence type="ECO:0000313" key="1">
    <source>
        <dbReference type="EMBL" id="XCN73235.1"/>
    </source>
</evidence>
<dbReference type="KEGG" id="eaj:Q3M24_00270"/>